<proteinExistence type="predicted"/>
<name>A0ABX1SI15_9PSEU</name>
<evidence type="ECO:0000313" key="2">
    <source>
        <dbReference type="Proteomes" id="UP000820669"/>
    </source>
</evidence>
<dbReference type="EMBL" id="JAAXLA010000049">
    <property type="protein sequence ID" value="NMI00129.1"/>
    <property type="molecule type" value="Genomic_DNA"/>
</dbReference>
<sequence length="138" mass="14446">MRRQTWQLRFEPQATAPTGEPPTFEVKSGPGTVVLLEGDGSGLPTEASYVTRVTMLDATALLEEGTMTLDGGTLRLSTIGTGIMEPAPVEGLLRGAVIWRVEGAGRFSGATGILASVFSTDPAKGTAVENQVAQLFLP</sequence>
<evidence type="ECO:0000313" key="1">
    <source>
        <dbReference type="EMBL" id="NMI00129.1"/>
    </source>
</evidence>
<organism evidence="1 2">
    <name type="scientific">Pseudonocardia acidicola</name>
    <dbReference type="NCBI Taxonomy" id="2724939"/>
    <lineage>
        <taxon>Bacteria</taxon>
        <taxon>Bacillati</taxon>
        <taxon>Actinomycetota</taxon>
        <taxon>Actinomycetes</taxon>
        <taxon>Pseudonocardiales</taxon>
        <taxon>Pseudonocardiaceae</taxon>
        <taxon>Pseudonocardia</taxon>
    </lineage>
</organism>
<accession>A0ABX1SI15</accession>
<evidence type="ECO:0008006" key="3">
    <source>
        <dbReference type="Google" id="ProtNLM"/>
    </source>
</evidence>
<dbReference type="Proteomes" id="UP000820669">
    <property type="component" value="Unassembled WGS sequence"/>
</dbReference>
<dbReference type="RefSeq" id="WP_169383608.1">
    <property type="nucleotide sequence ID" value="NZ_JAAXLA010000049.1"/>
</dbReference>
<keyword evidence="2" id="KW-1185">Reference proteome</keyword>
<comment type="caution">
    <text evidence="1">The sequence shown here is derived from an EMBL/GenBank/DDBJ whole genome shotgun (WGS) entry which is preliminary data.</text>
</comment>
<reference evidence="1 2" key="1">
    <citation type="submission" date="2020-04" db="EMBL/GenBank/DDBJ databases">
        <authorList>
            <person name="Klaysubun C."/>
            <person name="Duangmal K."/>
            <person name="Lipun K."/>
        </authorList>
    </citation>
    <scope>NUCLEOTIDE SEQUENCE [LARGE SCALE GENOMIC DNA]</scope>
    <source>
        <strain evidence="1 2">K10HN5</strain>
    </source>
</reference>
<gene>
    <name evidence="1" type="ORF">HF526_22860</name>
</gene>
<protein>
    <recommendedName>
        <fullName evidence="3">Allene oxide cyclase barrel-like domain-containing protein</fullName>
    </recommendedName>
</protein>